<dbReference type="InterPro" id="IPR016195">
    <property type="entry name" value="Pol/histidinol_Pase-like"/>
</dbReference>
<gene>
    <name evidence="1" type="ORF">KIPB_003715</name>
</gene>
<reference evidence="1 2" key="1">
    <citation type="journal article" date="2018" name="PLoS ONE">
        <title>The draft genome of Kipferlia bialata reveals reductive genome evolution in fornicate parasites.</title>
        <authorList>
            <person name="Tanifuji G."/>
            <person name="Takabayashi S."/>
            <person name="Kume K."/>
            <person name="Takagi M."/>
            <person name="Nakayama T."/>
            <person name="Kamikawa R."/>
            <person name="Inagaki Y."/>
            <person name="Hashimoto T."/>
        </authorList>
    </citation>
    <scope>NUCLEOTIDE SEQUENCE [LARGE SCALE GENOMIC DNA]</scope>
    <source>
        <strain evidence="1">NY0173</strain>
    </source>
</reference>
<keyword evidence="2" id="KW-1185">Reference proteome</keyword>
<dbReference type="SUPFAM" id="SSF89550">
    <property type="entry name" value="PHP domain-like"/>
    <property type="match status" value="1"/>
</dbReference>
<dbReference type="Gene3D" id="3.20.20.140">
    <property type="entry name" value="Metal-dependent hydrolases"/>
    <property type="match status" value="1"/>
</dbReference>
<dbReference type="EMBL" id="BDIP01000736">
    <property type="protein sequence ID" value="GIQ82555.1"/>
    <property type="molecule type" value="Genomic_DNA"/>
</dbReference>
<feature type="non-terminal residue" evidence="1">
    <location>
        <position position="1"/>
    </location>
</feature>
<evidence type="ECO:0000313" key="2">
    <source>
        <dbReference type="Proteomes" id="UP000265618"/>
    </source>
</evidence>
<name>A0A9K3CUW1_9EUKA</name>
<protein>
    <recommendedName>
        <fullName evidence="3">PHP domain-containing protein</fullName>
    </recommendedName>
</protein>
<dbReference type="Proteomes" id="UP000265618">
    <property type="component" value="Unassembled WGS sequence"/>
</dbReference>
<organism evidence="1 2">
    <name type="scientific">Kipferlia bialata</name>
    <dbReference type="NCBI Taxonomy" id="797122"/>
    <lineage>
        <taxon>Eukaryota</taxon>
        <taxon>Metamonada</taxon>
        <taxon>Carpediemonas-like organisms</taxon>
        <taxon>Kipferlia</taxon>
    </lineage>
</organism>
<proteinExistence type="predicted"/>
<evidence type="ECO:0008006" key="3">
    <source>
        <dbReference type="Google" id="ProtNLM"/>
    </source>
</evidence>
<accession>A0A9K3CUW1</accession>
<dbReference type="AlphaFoldDB" id="A0A9K3CUW1"/>
<evidence type="ECO:0000313" key="1">
    <source>
        <dbReference type="EMBL" id="GIQ82555.1"/>
    </source>
</evidence>
<comment type="caution">
    <text evidence="1">The sequence shown here is derived from an EMBL/GenBank/DDBJ whole genome shotgun (WGS) entry which is preliminary data.</text>
</comment>
<sequence>GNGLEQALKDMVDAGLWGLECLHPDYEEAQTEVLLDAADRHSLARTAGSDCHGAGKPGIALGRGQVSHPFCVPVEWGQTLVQAVQAAETEGASA</sequence>